<keyword evidence="1" id="KW-0732">Signal</keyword>
<feature type="chain" id="PRO_5012724896" description="Apple domain-containing protein" evidence="1">
    <location>
        <begin position="16"/>
        <end position="302"/>
    </location>
</feature>
<name>A0A1L9SQV5_9EURO</name>
<dbReference type="RefSeq" id="XP_022583997.1">
    <property type="nucleotide sequence ID" value="XM_022724809.1"/>
</dbReference>
<protein>
    <recommendedName>
        <fullName evidence="4">Apple domain-containing protein</fullName>
    </recommendedName>
</protein>
<organism evidence="2 3">
    <name type="scientific">Penicilliopsis zonata CBS 506.65</name>
    <dbReference type="NCBI Taxonomy" id="1073090"/>
    <lineage>
        <taxon>Eukaryota</taxon>
        <taxon>Fungi</taxon>
        <taxon>Dikarya</taxon>
        <taxon>Ascomycota</taxon>
        <taxon>Pezizomycotina</taxon>
        <taxon>Eurotiomycetes</taxon>
        <taxon>Eurotiomycetidae</taxon>
        <taxon>Eurotiales</taxon>
        <taxon>Aspergillaceae</taxon>
        <taxon>Penicilliopsis</taxon>
    </lineage>
</organism>
<proteinExistence type="predicted"/>
<reference evidence="3" key="1">
    <citation type="journal article" date="2017" name="Genome Biol.">
        <title>Comparative genomics reveals high biological diversity and specific adaptations in the industrially and medically important fungal genus Aspergillus.</title>
        <authorList>
            <person name="de Vries R.P."/>
            <person name="Riley R."/>
            <person name="Wiebenga A."/>
            <person name="Aguilar-Osorio G."/>
            <person name="Amillis S."/>
            <person name="Uchima C.A."/>
            <person name="Anderluh G."/>
            <person name="Asadollahi M."/>
            <person name="Askin M."/>
            <person name="Barry K."/>
            <person name="Battaglia E."/>
            <person name="Bayram O."/>
            <person name="Benocci T."/>
            <person name="Braus-Stromeyer S.A."/>
            <person name="Caldana C."/>
            <person name="Canovas D."/>
            <person name="Cerqueira G.C."/>
            <person name="Chen F."/>
            <person name="Chen W."/>
            <person name="Choi C."/>
            <person name="Clum A."/>
            <person name="Dos Santos R.A."/>
            <person name="Damasio A.R."/>
            <person name="Diallinas G."/>
            <person name="Emri T."/>
            <person name="Fekete E."/>
            <person name="Flipphi M."/>
            <person name="Freyberg S."/>
            <person name="Gallo A."/>
            <person name="Gournas C."/>
            <person name="Habgood R."/>
            <person name="Hainaut M."/>
            <person name="Harispe M.L."/>
            <person name="Henrissat B."/>
            <person name="Hilden K.S."/>
            <person name="Hope R."/>
            <person name="Hossain A."/>
            <person name="Karabika E."/>
            <person name="Karaffa L."/>
            <person name="Karanyi Z."/>
            <person name="Krasevec N."/>
            <person name="Kuo A."/>
            <person name="Kusch H."/>
            <person name="LaButti K."/>
            <person name="Lagendijk E.L."/>
            <person name="Lapidus A."/>
            <person name="Levasseur A."/>
            <person name="Lindquist E."/>
            <person name="Lipzen A."/>
            <person name="Logrieco A.F."/>
            <person name="MacCabe A."/>
            <person name="Maekelae M.R."/>
            <person name="Malavazi I."/>
            <person name="Melin P."/>
            <person name="Meyer V."/>
            <person name="Mielnichuk N."/>
            <person name="Miskei M."/>
            <person name="Molnar A.P."/>
            <person name="Mule G."/>
            <person name="Ngan C.Y."/>
            <person name="Orejas M."/>
            <person name="Orosz E."/>
            <person name="Ouedraogo J.P."/>
            <person name="Overkamp K.M."/>
            <person name="Park H.-S."/>
            <person name="Perrone G."/>
            <person name="Piumi F."/>
            <person name="Punt P.J."/>
            <person name="Ram A.F."/>
            <person name="Ramon A."/>
            <person name="Rauscher S."/>
            <person name="Record E."/>
            <person name="Riano-Pachon D.M."/>
            <person name="Robert V."/>
            <person name="Roehrig J."/>
            <person name="Ruller R."/>
            <person name="Salamov A."/>
            <person name="Salih N.S."/>
            <person name="Samson R.A."/>
            <person name="Sandor E."/>
            <person name="Sanguinetti M."/>
            <person name="Schuetze T."/>
            <person name="Sepcic K."/>
            <person name="Shelest E."/>
            <person name="Sherlock G."/>
            <person name="Sophianopoulou V."/>
            <person name="Squina F.M."/>
            <person name="Sun H."/>
            <person name="Susca A."/>
            <person name="Todd R.B."/>
            <person name="Tsang A."/>
            <person name="Unkles S.E."/>
            <person name="van de Wiele N."/>
            <person name="van Rossen-Uffink D."/>
            <person name="Oliveira J.V."/>
            <person name="Vesth T.C."/>
            <person name="Visser J."/>
            <person name="Yu J.-H."/>
            <person name="Zhou M."/>
            <person name="Andersen M.R."/>
            <person name="Archer D.B."/>
            <person name="Baker S.E."/>
            <person name="Benoit I."/>
            <person name="Brakhage A.A."/>
            <person name="Braus G.H."/>
            <person name="Fischer R."/>
            <person name="Frisvad J.C."/>
            <person name="Goldman G.H."/>
            <person name="Houbraken J."/>
            <person name="Oakley B."/>
            <person name="Pocsi I."/>
            <person name="Scazzocchio C."/>
            <person name="Seiboth B."/>
            <person name="vanKuyk P.A."/>
            <person name="Wortman J."/>
            <person name="Dyer P.S."/>
            <person name="Grigoriev I.V."/>
        </authorList>
    </citation>
    <scope>NUCLEOTIDE SEQUENCE [LARGE SCALE GENOMIC DNA]</scope>
    <source>
        <strain evidence="3">CBS 506.65</strain>
    </source>
</reference>
<evidence type="ECO:0000313" key="3">
    <source>
        <dbReference type="Proteomes" id="UP000184188"/>
    </source>
</evidence>
<gene>
    <name evidence="2" type="ORF">ASPZODRAFT_14203</name>
</gene>
<feature type="signal peptide" evidence="1">
    <location>
        <begin position="1"/>
        <end position="15"/>
    </location>
</feature>
<sequence length="302" mass="33265">MKIAIALLLTALAEAIEVSPQPAGVSLTTITATSVDVVTSTTTTSFAITTTTPSCEVATAQPDTASCVSTIWSSGTRYFSQDCASADFNYETILVGDTGSVAYSSCVNLCLSKSTCLGVRYINSYSICEYLSGGVTVVTAGASFNQAMVIYTTNPCTEVETTLTTTETLVDTSTVTYTTLCIKFCIQFSIQFCIQFSIQFCIQFCIQFSIKFCIKFCIQFCIKFCIQFCIKFGIKFCIKFGSIHLVQLIHPAISPPSCILQASHKQYSFQHRQPHSDRLGDYLQHDLDRLYHRHLYSLRLPG</sequence>
<evidence type="ECO:0000256" key="1">
    <source>
        <dbReference type="SAM" id="SignalP"/>
    </source>
</evidence>
<dbReference type="VEuPathDB" id="FungiDB:ASPZODRAFT_14203"/>
<evidence type="ECO:0008006" key="4">
    <source>
        <dbReference type="Google" id="ProtNLM"/>
    </source>
</evidence>
<dbReference type="Proteomes" id="UP000184188">
    <property type="component" value="Unassembled WGS sequence"/>
</dbReference>
<evidence type="ECO:0000313" key="2">
    <source>
        <dbReference type="EMBL" id="OJJ49487.1"/>
    </source>
</evidence>
<accession>A0A1L9SQV5</accession>
<dbReference type="EMBL" id="KV878338">
    <property type="protein sequence ID" value="OJJ49487.1"/>
    <property type="molecule type" value="Genomic_DNA"/>
</dbReference>
<dbReference type="AlphaFoldDB" id="A0A1L9SQV5"/>
<dbReference type="GeneID" id="34611274"/>
<keyword evidence="3" id="KW-1185">Reference proteome</keyword>
<dbReference type="OrthoDB" id="4526846at2759"/>